<accession>A0A5B8SWK2</accession>
<dbReference type="InterPro" id="IPR007360">
    <property type="entry name" value="SirB"/>
</dbReference>
<gene>
    <name evidence="2" type="ORF">FGL86_16595</name>
</gene>
<dbReference type="Pfam" id="PF04247">
    <property type="entry name" value="SirB"/>
    <property type="match status" value="1"/>
</dbReference>
<dbReference type="KEGG" id="paur:FGL86_16595"/>
<protein>
    <submittedName>
        <fullName evidence="2">Regulator SirB</fullName>
    </submittedName>
</protein>
<dbReference type="PANTHER" id="PTHR39594">
    <property type="entry name" value="PROTEIN YCHQ"/>
    <property type="match status" value="1"/>
</dbReference>
<dbReference type="PIRSF" id="PIRSF005610">
    <property type="entry name" value="SirB"/>
    <property type="match status" value="1"/>
</dbReference>
<keyword evidence="1" id="KW-0472">Membrane</keyword>
<name>A0A5B8SWK2_9GAMM</name>
<dbReference type="PANTHER" id="PTHR39594:SF1">
    <property type="entry name" value="PROTEIN YCHQ"/>
    <property type="match status" value="1"/>
</dbReference>
<keyword evidence="3" id="KW-1185">Reference proteome</keyword>
<organism evidence="2 3">
    <name type="scientific">Pistricoccus aurantiacus</name>
    <dbReference type="NCBI Taxonomy" id="1883414"/>
    <lineage>
        <taxon>Bacteria</taxon>
        <taxon>Pseudomonadati</taxon>
        <taxon>Pseudomonadota</taxon>
        <taxon>Gammaproteobacteria</taxon>
        <taxon>Oceanospirillales</taxon>
        <taxon>Halomonadaceae</taxon>
        <taxon>Pistricoccus</taxon>
    </lineage>
</organism>
<feature type="transmembrane region" description="Helical" evidence="1">
    <location>
        <begin position="101"/>
        <end position="121"/>
    </location>
</feature>
<keyword evidence="1" id="KW-0812">Transmembrane</keyword>
<dbReference type="Proteomes" id="UP000321272">
    <property type="component" value="Chromosome"/>
</dbReference>
<proteinExistence type="predicted"/>
<feature type="transmembrane region" description="Helical" evidence="1">
    <location>
        <begin position="6"/>
        <end position="27"/>
    </location>
</feature>
<feature type="transmembrane region" description="Helical" evidence="1">
    <location>
        <begin position="39"/>
        <end position="65"/>
    </location>
</feature>
<feature type="transmembrane region" description="Helical" evidence="1">
    <location>
        <begin position="71"/>
        <end position="89"/>
    </location>
</feature>
<sequence>MSYILVKHLHVIAALLSITFFTVRAWWSVRESPQLQRPWVRVAPHVIDTALLGLGVWLMVLLQAWPWRAPWLAAKLLGLLLYILVGTIAIKRGKTPRTRGLAAIVAIVIFVYIIGAAVRHAPWSWLA</sequence>
<reference evidence="2 3" key="1">
    <citation type="submission" date="2019-06" db="EMBL/GenBank/DDBJ databases">
        <title>Genome analyses of bacteria isolated from kimchi.</title>
        <authorList>
            <person name="Lee S."/>
            <person name="Ahn S."/>
            <person name="Roh S."/>
        </authorList>
    </citation>
    <scope>NUCLEOTIDE SEQUENCE [LARGE SCALE GENOMIC DNA]</scope>
    <source>
        <strain evidence="2 3">CBA4606</strain>
    </source>
</reference>
<keyword evidence="1" id="KW-1133">Transmembrane helix</keyword>
<dbReference type="EMBL" id="CP042382">
    <property type="protein sequence ID" value="QEA40537.1"/>
    <property type="molecule type" value="Genomic_DNA"/>
</dbReference>
<dbReference type="RefSeq" id="WP_147185804.1">
    <property type="nucleotide sequence ID" value="NZ_CP042382.1"/>
</dbReference>
<evidence type="ECO:0000256" key="1">
    <source>
        <dbReference type="SAM" id="Phobius"/>
    </source>
</evidence>
<dbReference type="OrthoDB" id="5588650at2"/>
<dbReference type="GO" id="GO:0005886">
    <property type="term" value="C:plasma membrane"/>
    <property type="evidence" value="ECO:0007669"/>
    <property type="project" value="TreeGrafter"/>
</dbReference>
<evidence type="ECO:0000313" key="3">
    <source>
        <dbReference type="Proteomes" id="UP000321272"/>
    </source>
</evidence>
<evidence type="ECO:0000313" key="2">
    <source>
        <dbReference type="EMBL" id="QEA40537.1"/>
    </source>
</evidence>
<dbReference type="AlphaFoldDB" id="A0A5B8SWK2"/>